<accession>A0A1E3XDH1</accession>
<dbReference type="InterPro" id="IPR023803">
    <property type="entry name" value="Ribosomal_bS16_dom_sf"/>
</dbReference>
<comment type="similarity">
    <text evidence="3">Belongs to the bacterial ribosomal protein bS16 family.</text>
</comment>
<reference evidence="4 5" key="1">
    <citation type="submission" date="2016-07" db="EMBL/GenBank/DDBJ databases">
        <title>Draft genome of Scalindua rubra, obtained from a brine-seawater interface in the Red Sea, sheds light on salt adaptation in anammox bacteria.</title>
        <authorList>
            <person name="Speth D.R."/>
            <person name="Lagkouvardos I."/>
            <person name="Wang Y."/>
            <person name="Qian P.-Y."/>
            <person name="Dutilh B.E."/>
            <person name="Jetten M.S."/>
        </authorList>
    </citation>
    <scope>NUCLEOTIDE SEQUENCE [LARGE SCALE GENOMIC DNA]</scope>
    <source>
        <strain evidence="4">BSI-1</strain>
    </source>
</reference>
<keyword evidence="2 3" id="KW-0687">Ribonucleoprotein</keyword>
<sequence length="85" mass="10106">MAVRIRLKRMGRKNRAFYRICAFDAREERDGRSIEQLGTYDPMEKEESKKVVLKRERIEYWISVGAKPTETVASILKKNKILFKK</sequence>
<dbReference type="Pfam" id="PF00886">
    <property type="entry name" value="Ribosomal_S16"/>
    <property type="match status" value="1"/>
</dbReference>
<dbReference type="Gene3D" id="3.30.1320.10">
    <property type="match status" value="1"/>
</dbReference>
<dbReference type="PANTHER" id="PTHR12919:SF20">
    <property type="entry name" value="SMALL RIBOSOMAL SUBUNIT PROTEIN BS16M"/>
    <property type="match status" value="1"/>
</dbReference>
<dbReference type="AlphaFoldDB" id="A0A1E3XDH1"/>
<evidence type="ECO:0000256" key="2">
    <source>
        <dbReference type="ARBA" id="ARBA00023274"/>
    </source>
</evidence>
<dbReference type="PROSITE" id="PS00732">
    <property type="entry name" value="RIBOSOMAL_S16"/>
    <property type="match status" value="1"/>
</dbReference>
<dbReference type="SUPFAM" id="SSF54565">
    <property type="entry name" value="Ribosomal protein S16"/>
    <property type="match status" value="1"/>
</dbReference>
<dbReference type="InterPro" id="IPR020592">
    <property type="entry name" value="Ribosomal_bS16_CS"/>
</dbReference>
<dbReference type="GO" id="GO:0005737">
    <property type="term" value="C:cytoplasm"/>
    <property type="evidence" value="ECO:0007669"/>
    <property type="project" value="UniProtKB-ARBA"/>
</dbReference>
<gene>
    <name evidence="4" type="primary">rps16</name>
    <name evidence="3" type="synonym">rpsP</name>
    <name evidence="4" type="ORF">SCARUB_01172</name>
</gene>
<comment type="caution">
    <text evidence="4">The sequence shown here is derived from an EMBL/GenBank/DDBJ whole genome shotgun (WGS) entry which is preliminary data.</text>
</comment>
<dbReference type="PATRIC" id="fig|1872076.5.peg.1349"/>
<dbReference type="Proteomes" id="UP000094056">
    <property type="component" value="Unassembled WGS sequence"/>
</dbReference>
<keyword evidence="1 3" id="KW-0689">Ribosomal protein</keyword>
<dbReference type="GO" id="GO:0015935">
    <property type="term" value="C:small ribosomal subunit"/>
    <property type="evidence" value="ECO:0007669"/>
    <property type="project" value="TreeGrafter"/>
</dbReference>
<proteinExistence type="inferred from homology"/>
<dbReference type="PANTHER" id="PTHR12919">
    <property type="entry name" value="30S RIBOSOMAL PROTEIN S16"/>
    <property type="match status" value="1"/>
</dbReference>
<evidence type="ECO:0000256" key="1">
    <source>
        <dbReference type="ARBA" id="ARBA00022980"/>
    </source>
</evidence>
<evidence type="ECO:0000313" key="5">
    <source>
        <dbReference type="Proteomes" id="UP000094056"/>
    </source>
</evidence>
<evidence type="ECO:0000256" key="3">
    <source>
        <dbReference type="HAMAP-Rule" id="MF_00385"/>
    </source>
</evidence>
<name>A0A1E3XDH1_9BACT</name>
<dbReference type="InterPro" id="IPR000307">
    <property type="entry name" value="Ribosomal_bS16"/>
</dbReference>
<organism evidence="4 5">
    <name type="scientific">Candidatus Scalindua rubra</name>
    <dbReference type="NCBI Taxonomy" id="1872076"/>
    <lineage>
        <taxon>Bacteria</taxon>
        <taxon>Pseudomonadati</taxon>
        <taxon>Planctomycetota</taxon>
        <taxon>Candidatus Brocadiia</taxon>
        <taxon>Candidatus Brocadiales</taxon>
        <taxon>Candidatus Scalinduaceae</taxon>
        <taxon>Candidatus Scalindua</taxon>
    </lineage>
</organism>
<dbReference type="EMBL" id="MAYW01000022">
    <property type="protein sequence ID" value="ODS33653.1"/>
    <property type="molecule type" value="Genomic_DNA"/>
</dbReference>
<dbReference type="NCBIfam" id="TIGR00002">
    <property type="entry name" value="S16"/>
    <property type="match status" value="1"/>
</dbReference>
<protein>
    <recommendedName>
        <fullName evidence="3">Small ribosomal subunit protein bS16</fullName>
    </recommendedName>
</protein>
<evidence type="ECO:0000313" key="4">
    <source>
        <dbReference type="EMBL" id="ODS33653.1"/>
    </source>
</evidence>
<dbReference type="GO" id="GO:0003735">
    <property type="term" value="F:structural constituent of ribosome"/>
    <property type="evidence" value="ECO:0007669"/>
    <property type="project" value="InterPro"/>
</dbReference>
<dbReference type="GO" id="GO:0006412">
    <property type="term" value="P:translation"/>
    <property type="evidence" value="ECO:0007669"/>
    <property type="project" value="UniProtKB-UniRule"/>
</dbReference>
<dbReference type="HAMAP" id="MF_00385">
    <property type="entry name" value="Ribosomal_bS16"/>
    <property type="match status" value="1"/>
</dbReference>